<feature type="signal peptide" evidence="5">
    <location>
        <begin position="1"/>
        <end position="41"/>
    </location>
</feature>
<proteinExistence type="predicted"/>
<evidence type="ECO:0000256" key="1">
    <source>
        <dbReference type="ARBA" id="ARBA00004613"/>
    </source>
</evidence>
<dbReference type="RefSeq" id="WP_254475641.1">
    <property type="nucleotide sequence ID" value="NZ_CP113432.1"/>
</dbReference>
<keyword evidence="2" id="KW-0964">Secreted</keyword>
<dbReference type="Gene3D" id="2.160.20.10">
    <property type="entry name" value="Single-stranded right-handed beta-helix, Pectin lyase-like"/>
    <property type="match status" value="1"/>
</dbReference>
<dbReference type="NCBIfam" id="TIGR01901">
    <property type="entry name" value="adhes_NPXG"/>
    <property type="match status" value="1"/>
</dbReference>
<dbReference type="PANTHER" id="PTHR12338">
    <property type="entry name" value="AUTOTRANSPORTER"/>
    <property type="match status" value="1"/>
</dbReference>
<evidence type="ECO:0000256" key="5">
    <source>
        <dbReference type="SAM" id="SignalP"/>
    </source>
</evidence>
<gene>
    <name evidence="7" type="ORF">OU419_17870</name>
</gene>
<dbReference type="InterPro" id="IPR012334">
    <property type="entry name" value="Pectin_lyas_fold"/>
</dbReference>
<dbReference type="PANTHER" id="PTHR12338:SF8">
    <property type="entry name" value="HEME_HEMOPEXIN-BINDING PROTEIN"/>
    <property type="match status" value="1"/>
</dbReference>
<evidence type="ECO:0000259" key="6">
    <source>
        <dbReference type="SMART" id="SM00912"/>
    </source>
</evidence>
<dbReference type="Proteomes" id="UP001163624">
    <property type="component" value="Chromosome"/>
</dbReference>
<reference evidence="7" key="1">
    <citation type="submission" date="2022-11" db="EMBL/GenBank/DDBJ databases">
        <title>Pseudomonas triclosanedens sp. nov., a triclosan degrader isolated from activated sludge.</title>
        <authorList>
            <person name="Yin Y."/>
            <person name="Lu Z."/>
        </authorList>
    </citation>
    <scope>NUCLEOTIDE SEQUENCE</scope>
    <source>
        <strain evidence="7">ZM23</strain>
    </source>
</reference>
<keyword evidence="8" id="KW-1185">Reference proteome</keyword>
<evidence type="ECO:0000256" key="2">
    <source>
        <dbReference type="ARBA" id="ARBA00022525"/>
    </source>
</evidence>
<feature type="region of interest" description="Disordered" evidence="4">
    <location>
        <begin position="764"/>
        <end position="793"/>
    </location>
</feature>
<dbReference type="Gene3D" id="3.30.160.710">
    <property type="match status" value="4"/>
</dbReference>
<dbReference type="EMBL" id="CP113432">
    <property type="protein sequence ID" value="WAI47642.1"/>
    <property type="molecule type" value="Genomic_DNA"/>
</dbReference>
<dbReference type="InterPro" id="IPR041286">
    <property type="entry name" value="MBG_2"/>
</dbReference>
<name>A0ABY6ZRU4_9PSED</name>
<dbReference type="InterPro" id="IPR008638">
    <property type="entry name" value="FhaB/CdiA-like_TPS"/>
</dbReference>
<dbReference type="SUPFAM" id="SSF51126">
    <property type="entry name" value="Pectin lyase-like"/>
    <property type="match status" value="1"/>
</dbReference>
<feature type="domain" description="Filamentous haemagglutinin FhaB/tRNA nuclease CdiA-like TPS" evidence="6">
    <location>
        <begin position="42"/>
        <end position="154"/>
    </location>
</feature>
<dbReference type="InterPro" id="IPR050909">
    <property type="entry name" value="Bact_Autotransporter_VF"/>
</dbReference>
<accession>A0ABY6ZRU4</accession>
<organism evidence="7 8">
    <name type="scientific">Pseudomonas triclosanedens</name>
    <dbReference type="NCBI Taxonomy" id="2961893"/>
    <lineage>
        <taxon>Bacteria</taxon>
        <taxon>Pseudomonadati</taxon>
        <taxon>Pseudomonadota</taxon>
        <taxon>Gammaproteobacteria</taxon>
        <taxon>Pseudomonadales</taxon>
        <taxon>Pseudomonadaceae</taxon>
        <taxon>Pseudomonas</taxon>
    </lineage>
</organism>
<protein>
    <submittedName>
        <fullName evidence="7">MBG domain-containing protein</fullName>
    </submittedName>
</protein>
<evidence type="ECO:0000313" key="7">
    <source>
        <dbReference type="EMBL" id="WAI47642.1"/>
    </source>
</evidence>
<evidence type="ECO:0000256" key="4">
    <source>
        <dbReference type="SAM" id="MobiDB-lite"/>
    </source>
</evidence>
<dbReference type="Pfam" id="PF05860">
    <property type="entry name" value="TPS"/>
    <property type="match status" value="1"/>
</dbReference>
<dbReference type="InterPro" id="IPR011050">
    <property type="entry name" value="Pectin_lyase_fold/virulence"/>
</dbReference>
<dbReference type="Pfam" id="PF18676">
    <property type="entry name" value="MBG_2"/>
    <property type="match status" value="6"/>
</dbReference>
<sequence length="1555" mass="160925">MKSPLSEQPNGRRAAVTPGRLHLLCVAIALASAGLSLGALAADALPQGGNVISGSGSISQSGSDMTVNTNTARTAINWQRFNVGPDNRITFNQPDGKSVTLNRVIGGDPSKIYGAVTSNGQLILVNPNGVWIGPKAHISSSALVASAGFLTEEQARQFAETGKLDIQLTGNVTNLGRITVHDNGMVALLGAQVNNAGVIQARKGMVQLATGPQATLDFHGDGLLNIAVGGTPGEQDSVNADVTGGVHHTGEIDVGNGVVAMSADRAAKHLDSVINVGGNVVADSVSEQGGSIVLGNSAKTNVTGSLSATGTSGGSVKVLGDEVNVAGSARIDASGTQGAGGQVLVGGSFQGQGPEQAAKSTNVAQGAQLKADGKTDGGQVVVWSDGSTHFAGSASAQGGQKGGVIETSGKQLTVAPEAQVNAGGGQQSGKWLLDPETVTVTADGSGAGTVSASVIADSLKSGDVEINASKRINVDSAIVAQDAGFHTLKLMANGTAAPVSAYNDTGDPFADAKRNDSGSVYINAPILLKDGHLYIVATGDVMLNNTTGTQAGDQGYLGRAIIDVGTGTIWIKTSNSASVIQQSGTALIGENVAVEGSSVLLDSPLNFAGTLAGKASNGKFIYNQTSADGVNTGQVKITQDGLTQSMDGVKSENLSKVGEQWVWERNGTLTHHLTIDEKTEFQYLVFESLEYVNHKTGAPFPDDNSDSDYWVKSLTFTNPSTNEVWVISTNAAGQISVTRNGTPTNELPAGFSFSTNQGQVTTSSKGFGVQGGTGDRSGNVNPDAINRNGSTGASDQLVVDLGSSTTAVDADLEGLSHNGNHYESGVISFLSGKDTSQSGGVTLKSQTAQLNGKIADAERDYGAENPEMHTEGRLTAGGSENSQAVKGVDDFVDRQLNQDRFAAKVTPSTEADTRSNVGDYRVDGKLEANDFVNRRYQVSLQSGTLTVNPAQLTVTADPQEKTYGDADPKFTYKVDGLKNDDTQDKVLNNGALTRDPGENVGLYDILQGGLGLTNDQGRNYVLTFVKGQLSITPASLTLIPDDTGKVYGDVDPKLTFDISGLKNGDSIADVINGGSLTREAGEDVRQGGYAIYQGDLGLNSGKGANYILTYQAGTFTITPATLVVSAEDKSKVYGEIDPELTYRVSGLKGNDTEASVLNGGSLTREAGENVKPGGYAIGQGSLGLNSQNYLLQFEDGTFTITPATLTLDANDHTKIYGEVDPKLTYRLSGLKNGETPESVLNGGSLERAPGENVGNYRIGQGDLGLNGEMGQNYILTFNAGKMAITPAELVVTADHKTKVYGDADPELTYSYHGLKNGDSAAGVLNGGSLSREAGENVRAGGYAINQGDLRLLSGNYTLVFKNGQLDVTPAPLEISADNKSKAQGKKDPRLTWSASGLKNGDTAAVAKGSLVRAPGEEEGTYSITQGQAFSAGGNYTVTFRDGTLTITGPLAPVAPDVPLTLPMTAQSPGNTRCTALESPSAASANYSVSPAVVRSYAVQLVCKPRSYEGKTSTTPDINDVLTYANSLIKNGYFVVPEGNRSVIPHDLKPTSKGGK</sequence>
<feature type="chain" id="PRO_5046172682" evidence="5">
    <location>
        <begin position="42"/>
        <end position="1555"/>
    </location>
</feature>
<comment type="subcellular location">
    <subcellularLocation>
        <location evidence="1">Secreted</location>
    </subcellularLocation>
</comment>
<keyword evidence="3 5" id="KW-0732">Signal</keyword>
<evidence type="ECO:0000313" key="8">
    <source>
        <dbReference type="Proteomes" id="UP001163624"/>
    </source>
</evidence>
<evidence type="ECO:0000256" key="3">
    <source>
        <dbReference type="ARBA" id="ARBA00022729"/>
    </source>
</evidence>
<dbReference type="SMART" id="SM00912">
    <property type="entry name" value="Haemagg_act"/>
    <property type="match status" value="1"/>
</dbReference>